<proteinExistence type="predicted"/>
<name>A0ABV4CAI4_9MYCO</name>
<sequence length="50" mass="6037">MITDKHFPVWRHEEADLVEKLKDKKMATVHRQRLEAQLADVRRITQQDPK</sequence>
<protein>
    <submittedName>
        <fullName evidence="1">Uncharacterized protein</fullName>
    </submittedName>
</protein>
<keyword evidence="2" id="KW-1185">Reference proteome</keyword>
<reference evidence="1 2" key="1">
    <citation type="submission" date="2024-08" db="EMBL/GenBank/DDBJ databases">
        <title>Mycobacterium servetensis sp. nov., a novel rapid-growing mycobacterial species recovered from a human patient in Zaragoza, Spain.</title>
        <authorList>
            <person name="Tristancho-Baro A.I."/>
            <person name="Buenestado-Serrano S."/>
            <person name="Garcia De Viedma D."/>
            <person name="Milagro-Beamonte A."/>
            <person name="Burillo N."/>
            <person name="Sanz S."/>
            <person name="Lopez-Calleja A.I."/>
            <person name="Penas-Utrilla D."/>
            <person name="Guardingo M."/>
            <person name="Garcia M.J."/>
            <person name="Vinuelas-Bayon J."/>
        </authorList>
    </citation>
    <scope>NUCLEOTIDE SEQUENCE [LARGE SCALE GENOMIC DNA]</scope>
    <source>
        <strain evidence="2">HUMS_12744610</strain>
    </source>
</reference>
<dbReference type="Proteomes" id="UP001564760">
    <property type="component" value="Unassembled WGS sequence"/>
</dbReference>
<dbReference type="RefSeq" id="WP_369741972.1">
    <property type="nucleotide sequence ID" value="NZ_JBGEDP010000002.1"/>
</dbReference>
<comment type="caution">
    <text evidence="1">The sequence shown here is derived from an EMBL/GenBank/DDBJ whole genome shotgun (WGS) entry which is preliminary data.</text>
</comment>
<organism evidence="1 2">
    <name type="scientific">Mycobacterium servetii</name>
    <dbReference type="NCBI Taxonomy" id="3237418"/>
    <lineage>
        <taxon>Bacteria</taxon>
        <taxon>Bacillati</taxon>
        <taxon>Actinomycetota</taxon>
        <taxon>Actinomycetes</taxon>
        <taxon>Mycobacteriales</taxon>
        <taxon>Mycobacteriaceae</taxon>
        <taxon>Mycobacterium</taxon>
    </lineage>
</organism>
<evidence type="ECO:0000313" key="2">
    <source>
        <dbReference type="Proteomes" id="UP001564760"/>
    </source>
</evidence>
<dbReference type="EMBL" id="JBGEDP010000002">
    <property type="protein sequence ID" value="MEY8018922.1"/>
    <property type="molecule type" value="Genomic_DNA"/>
</dbReference>
<evidence type="ECO:0000313" key="1">
    <source>
        <dbReference type="EMBL" id="MEY8018922.1"/>
    </source>
</evidence>
<accession>A0ABV4CAI4</accession>
<gene>
    <name evidence="1" type="ORF">AB8998_30190</name>
</gene>